<sequence>MIRFILLQNRAGKTRLAKYYVPVSDGEKRKLEYDVHRLIVGREPKHTNFVEFKAYKVVYRRYAGLFFSIGLDSGDNELVTLEAVHLFVEILDHFFSNVCELDLVFNFHKVYLILDELVMAGEIAESSKKVILERLAELDKIDT</sequence>
<evidence type="ECO:0000256" key="1">
    <source>
        <dbReference type="ARBA" id="ARBA00004236"/>
    </source>
</evidence>
<evidence type="ECO:0000256" key="3">
    <source>
        <dbReference type="ARBA" id="ARBA00006972"/>
    </source>
</evidence>
<dbReference type="GO" id="GO:0006886">
    <property type="term" value="P:intracellular protein transport"/>
    <property type="evidence" value="ECO:0007669"/>
    <property type="project" value="UniProtKB-UniRule"/>
</dbReference>
<accession>A0A2V0PHK9</accession>
<dbReference type="FunFam" id="3.30.450.60:FF:000004">
    <property type="entry name" value="AP complex subunit sigma"/>
    <property type="match status" value="1"/>
</dbReference>
<dbReference type="InterPro" id="IPR016635">
    <property type="entry name" value="AP_complex_ssu"/>
</dbReference>
<evidence type="ECO:0000313" key="12">
    <source>
        <dbReference type="EMBL" id="GBF97400.1"/>
    </source>
</evidence>
<dbReference type="Proteomes" id="UP000247498">
    <property type="component" value="Unassembled WGS sequence"/>
</dbReference>
<feature type="domain" description="AP complex mu/sigma subunit" evidence="11">
    <location>
        <begin position="1"/>
        <end position="141"/>
    </location>
</feature>
<dbReference type="InterPro" id="IPR022775">
    <property type="entry name" value="AP_mu_sigma_su"/>
</dbReference>
<evidence type="ECO:0000256" key="5">
    <source>
        <dbReference type="ARBA" id="ARBA00022475"/>
    </source>
</evidence>
<name>A0A2V0PHK9_9CHLO</name>
<evidence type="ECO:0000256" key="6">
    <source>
        <dbReference type="ARBA" id="ARBA00022583"/>
    </source>
</evidence>
<protein>
    <recommendedName>
        <fullName evidence="10">AP complex subunit sigma</fullName>
    </recommendedName>
</protein>
<dbReference type="EMBL" id="BDRX01000098">
    <property type="protein sequence ID" value="GBF97400.1"/>
    <property type="molecule type" value="Genomic_DNA"/>
</dbReference>
<keyword evidence="8 10" id="KW-0472">Membrane</keyword>
<keyword evidence="9" id="KW-0168">Coated pit</keyword>
<evidence type="ECO:0000313" key="13">
    <source>
        <dbReference type="Proteomes" id="UP000247498"/>
    </source>
</evidence>
<dbReference type="GO" id="GO:0072583">
    <property type="term" value="P:clathrin-dependent endocytosis"/>
    <property type="evidence" value="ECO:0007669"/>
    <property type="project" value="InterPro"/>
</dbReference>
<comment type="subcellular location">
    <subcellularLocation>
        <location evidence="1">Cell membrane</location>
    </subcellularLocation>
    <subcellularLocation>
        <location evidence="2">Membrane</location>
        <location evidence="2">Coated pit</location>
        <topology evidence="2">Peripheral membrane protein</topology>
        <orientation evidence="2">Cytoplasmic side</orientation>
    </subcellularLocation>
</comment>
<dbReference type="PANTHER" id="PTHR11753">
    <property type="entry name" value="ADAPTOR COMPLEXES SMALL SUBUNIT FAMILY"/>
    <property type="match status" value="1"/>
</dbReference>
<dbReference type="PIRSF" id="PIRSF015588">
    <property type="entry name" value="AP_complex_sigma"/>
    <property type="match status" value="1"/>
</dbReference>
<evidence type="ECO:0000256" key="8">
    <source>
        <dbReference type="ARBA" id="ARBA00023136"/>
    </source>
</evidence>
<dbReference type="SUPFAM" id="SSF64356">
    <property type="entry name" value="SNARE-like"/>
    <property type="match status" value="1"/>
</dbReference>
<evidence type="ECO:0000256" key="7">
    <source>
        <dbReference type="ARBA" id="ARBA00022927"/>
    </source>
</evidence>
<dbReference type="InterPro" id="IPR027156">
    <property type="entry name" value="APS2"/>
</dbReference>
<dbReference type="OrthoDB" id="371463at2759"/>
<evidence type="ECO:0000256" key="10">
    <source>
        <dbReference type="PIRNR" id="PIRNR015588"/>
    </source>
</evidence>
<evidence type="ECO:0000256" key="9">
    <source>
        <dbReference type="ARBA" id="ARBA00023176"/>
    </source>
</evidence>
<keyword evidence="7 10" id="KW-0653">Protein transport</keyword>
<dbReference type="AlphaFoldDB" id="A0A2V0PHK9"/>
<keyword evidence="13" id="KW-1185">Reference proteome</keyword>
<evidence type="ECO:0000256" key="2">
    <source>
        <dbReference type="ARBA" id="ARBA00004277"/>
    </source>
</evidence>
<comment type="similarity">
    <text evidence="3 10">Belongs to the adaptor complexes small subunit family.</text>
</comment>
<keyword evidence="4 10" id="KW-0813">Transport</keyword>
<dbReference type="GO" id="GO:0030122">
    <property type="term" value="C:AP-2 adaptor complex"/>
    <property type="evidence" value="ECO:0007669"/>
    <property type="project" value="InterPro"/>
</dbReference>
<keyword evidence="5" id="KW-1003">Cell membrane</keyword>
<dbReference type="Pfam" id="PF01217">
    <property type="entry name" value="Clat_adaptor_s"/>
    <property type="match status" value="1"/>
</dbReference>
<keyword evidence="6" id="KW-0254">Endocytosis</keyword>
<dbReference type="InParanoid" id="A0A2V0PHK9"/>
<dbReference type="FunCoup" id="A0A2V0PHK9">
    <property type="interactions" value="1768"/>
</dbReference>
<comment type="caution">
    <text evidence="12">The sequence shown here is derived from an EMBL/GenBank/DDBJ whole genome shotgun (WGS) entry which is preliminary data.</text>
</comment>
<dbReference type="GO" id="GO:0035615">
    <property type="term" value="F:clathrin adaptor activity"/>
    <property type="evidence" value="ECO:0007669"/>
    <property type="project" value="InterPro"/>
</dbReference>
<evidence type="ECO:0000256" key="4">
    <source>
        <dbReference type="ARBA" id="ARBA00022448"/>
    </source>
</evidence>
<gene>
    <name evidence="12" type="ORF">Rsub_09565</name>
</gene>
<evidence type="ECO:0000259" key="11">
    <source>
        <dbReference type="Pfam" id="PF01217"/>
    </source>
</evidence>
<proteinExistence type="inferred from homology"/>
<dbReference type="InterPro" id="IPR011012">
    <property type="entry name" value="Longin-like_dom_sf"/>
</dbReference>
<dbReference type="CDD" id="cd14833">
    <property type="entry name" value="AP2_sigma"/>
    <property type="match status" value="1"/>
</dbReference>
<reference evidence="12 13" key="1">
    <citation type="journal article" date="2018" name="Sci. Rep.">
        <title>Raphidocelis subcapitata (=Pseudokirchneriella subcapitata) provides an insight into genome evolution and environmental adaptations in the Sphaeropleales.</title>
        <authorList>
            <person name="Suzuki S."/>
            <person name="Yamaguchi H."/>
            <person name="Nakajima N."/>
            <person name="Kawachi M."/>
        </authorList>
    </citation>
    <scope>NUCLEOTIDE SEQUENCE [LARGE SCALE GENOMIC DNA]</scope>
    <source>
        <strain evidence="12 13">NIES-35</strain>
    </source>
</reference>
<dbReference type="Gene3D" id="3.30.450.60">
    <property type="match status" value="1"/>
</dbReference>
<organism evidence="12 13">
    <name type="scientific">Raphidocelis subcapitata</name>
    <dbReference type="NCBI Taxonomy" id="307507"/>
    <lineage>
        <taxon>Eukaryota</taxon>
        <taxon>Viridiplantae</taxon>
        <taxon>Chlorophyta</taxon>
        <taxon>core chlorophytes</taxon>
        <taxon>Chlorophyceae</taxon>
        <taxon>CS clade</taxon>
        <taxon>Sphaeropleales</taxon>
        <taxon>Selenastraceae</taxon>
        <taxon>Raphidocelis</taxon>
    </lineage>
</organism>
<dbReference type="STRING" id="307507.A0A2V0PHK9"/>